<proteinExistence type="predicted"/>
<feature type="region of interest" description="Disordered" evidence="1">
    <location>
        <begin position="1"/>
        <end position="39"/>
    </location>
</feature>
<feature type="region of interest" description="Disordered" evidence="1">
    <location>
        <begin position="148"/>
        <end position="192"/>
    </location>
</feature>
<evidence type="ECO:0000256" key="1">
    <source>
        <dbReference type="SAM" id="MobiDB-lite"/>
    </source>
</evidence>
<evidence type="ECO:0000313" key="2">
    <source>
        <dbReference type="EMBL" id="GBG00358.1"/>
    </source>
</evidence>
<comment type="caution">
    <text evidence="2">The sequence shown here is derived from an EMBL/GenBank/DDBJ whole genome shotgun (WGS) entry which is preliminary data.</text>
</comment>
<feature type="compositionally biased region" description="Acidic residues" evidence="1">
    <location>
        <begin position="168"/>
        <end position="186"/>
    </location>
</feature>
<dbReference type="OrthoDB" id="561545at2759"/>
<dbReference type="Proteomes" id="UP000247498">
    <property type="component" value="Unassembled WGS sequence"/>
</dbReference>
<accession>A0A2V0PRZ6</accession>
<dbReference type="InParanoid" id="A0A2V0PRZ6"/>
<organism evidence="2 3">
    <name type="scientific">Raphidocelis subcapitata</name>
    <dbReference type="NCBI Taxonomy" id="307507"/>
    <lineage>
        <taxon>Eukaryota</taxon>
        <taxon>Viridiplantae</taxon>
        <taxon>Chlorophyta</taxon>
        <taxon>core chlorophytes</taxon>
        <taxon>Chlorophyceae</taxon>
        <taxon>CS clade</taxon>
        <taxon>Sphaeropleales</taxon>
        <taxon>Selenastraceae</taxon>
        <taxon>Raphidocelis</taxon>
    </lineage>
</organism>
<dbReference type="STRING" id="307507.A0A2V0PRZ6"/>
<reference evidence="2 3" key="1">
    <citation type="journal article" date="2018" name="Sci. Rep.">
        <title>Raphidocelis subcapitata (=Pseudokirchneriella subcapitata) provides an insight into genome evolution and environmental adaptations in the Sphaeropleales.</title>
        <authorList>
            <person name="Suzuki S."/>
            <person name="Yamaguchi H."/>
            <person name="Nakajima N."/>
            <person name="Kawachi M."/>
        </authorList>
    </citation>
    <scope>NUCLEOTIDE SEQUENCE [LARGE SCALE GENOMIC DNA]</scope>
    <source>
        <strain evidence="2 3">NIES-35</strain>
    </source>
</reference>
<gene>
    <name evidence="2" type="ORF">Rsub_13117</name>
</gene>
<evidence type="ECO:0000313" key="3">
    <source>
        <dbReference type="Proteomes" id="UP000247498"/>
    </source>
</evidence>
<dbReference type="AlphaFoldDB" id="A0A2V0PRZ6"/>
<sequence length="242" mass="25825">MAAPPGQELASLVQQEEPDAEQASQETPSEAADRHDGIGVGDVWPMRQRPYFQSWQTGTCGFRFPAKLMKAWFPAAELPLEVQLGIEVDGQPWGERFASRITTYRNLSAGLGRFSALEGSCVVGVRRVASAPGSAVPMLDLLISSLEGGEEEEEGATGGSTAGAEQQNTEEEEAAEEEEGADEAGMDQEAGSAAAWKVGWTATAVVLQTRRFAISRRIITAWWPGAQMPVPLTVGFVLDGAS</sequence>
<keyword evidence="3" id="KW-1185">Reference proteome</keyword>
<feature type="non-terminal residue" evidence="2">
    <location>
        <position position="242"/>
    </location>
</feature>
<protein>
    <submittedName>
        <fullName evidence="2">Uncharacterized protein</fullName>
    </submittedName>
</protein>
<name>A0A2V0PRZ6_9CHLO</name>
<dbReference type="EMBL" id="BDRX01000215">
    <property type="protein sequence ID" value="GBG00358.1"/>
    <property type="molecule type" value="Genomic_DNA"/>
</dbReference>